<proteinExistence type="predicted"/>
<reference evidence="1" key="1">
    <citation type="submission" date="2022-06" db="EMBL/GenBank/DDBJ databases">
        <title>Uncovering the hologenomic basis of an extraordinary plant invasion.</title>
        <authorList>
            <person name="Bieker V.C."/>
            <person name="Martin M.D."/>
            <person name="Gilbert T."/>
            <person name="Hodgins K."/>
            <person name="Battlay P."/>
            <person name="Petersen B."/>
            <person name="Wilson J."/>
        </authorList>
    </citation>
    <scope>NUCLEOTIDE SEQUENCE</scope>
    <source>
        <strain evidence="1">AA19_3_7</strain>
        <tissue evidence="1">Leaf</tissue>
    </source>
</reference>
<name>A0AAD5CVF4_AMBAR</name>
<feature type="non-terminal residue" evidence="1">
    <location>
        <position position="1"/>
    </location>
</feature>
<organism evidence="1 2">
    <name type="scientific">Ambrosia artemisiifolia</name>
    <name type="common">Common ragweed</name>
    <dbReference type="NCBI Taxonomy" id="4212"/>
    <lineage>
        <taxon>Eukaryota</taxon>
        <taxon>Viridiplantae</taxon>
        <taxon>Streptophyta</taxon>
        <taxon>Embryophyta</taxon>
        <taxon>Tracheophyta</taxon>
        <taxon>Spermatophyta</taxon>
        <taxon>Magnoliopsida</taxon>
        <taxon>eudicotyledons</taxon>
        <taxon>Gunneridae</taxon>
        <taxon>Pentapetalae</taxon>
        <taxon>asterids</taxon>
        <taxon>campanulids</taxon>
        <taxon>Asterales</taxon>
        <taxon>Asteraceae</taxon>
        <taxon>Asteroideae</taxon>
        <taxon>Heliantheae alliance</taxon>
        <taxon>Heliantheae</taxon>
        <taxon>Ambrosia</taxon>
    </lineage>
</organism>
<accession>A0AAD5CVF4</accession>
<keyword evidence="2" id="KW-1185">Reference proteome</keyword>
<dbReference type="AlphaFoldDB" id="A0AAD5CVF4"/>
<evidence type="ECO:0000313" key="1">
    <source>
        <dbReference type="EMBL" id="KAI7748727.1"/>
    </source>
</evidence>
<feature type="non-terminal residue" evidence="1">
    <location>
        <position position="77"/>
    </location>
</feature>
<comment type="caution">
    <text evidence="1">The sequence shown here is derived from an EMBL/GenBank/DDBJ whole genome shotgun (WGS) entry which is preliminary data.</text>
</comment>
<evidence type="ECO:0000313" key="2">
    <source>
        <dbReference type="Proteomes" id="UP001206925"/>
    </source>
</evidence>
<gene>
    <name evidence="1" type="ORF">M8C21_005751</name>
</gene>
<dbReference type="Proteomes" id="UP001206925">
    <property type="component" value="Unassembled WGS sequence"/>
</dbReference>
<sequence>EKVILWVNPQETYNFYSVSFYRQDGHAQATHKWGGLENVDKTTVRELELDDSKAMQFKQAIENNYWFELFMGMHCVF</sequence>
<dbReference type="EMBL" id="JAMZMK010006477">
    <property type="protein sequence ID" value="KAI7748727.1"/>
    <property type="molecule type" value="Genomic_DNA"/>
</dbReference>
<protein>
    <submittedName>
        <fullName evidence="1">Uncharacterized protein</fullName>
    </submittedName>
</protein>